<organism evidence="2 3">
    <name type="scientific">Lasiosphaeria hispida</name>
    <dbReference type="NCBI Taxonomy" id="260671"/>
    <lineage>
        <taxon>Eukaryota</taxon>
        <taxon>Fungi</taxon>
        <taxon>Dikarya</taxon>
        <taxon>Ascomycota</taxon>
        <taxon>Pezizomycotina</taxon>
        <taxon>Sordariomycetes</taxon>
        <taxon>Sordariomycetidae</taxon>
        <taxon>Sordariales</taxon>
        <taxon>Lasiosphaeriaceae</taxon>
        <taxon>Lasiosphaeria</taxon>
    </lineage>
</organism>
<evidence type="ECO:0000313" key="3">
    <source>
        <dbReference type="Proteomes" id="UP001275084"/>
    </source>
</evidence>
<evidence type="ECO:0000313" key="2">
    <source>
        <dbReference type="EMBL" id="KAK3353887.1"/>
    </source>
</evidence>
<protein>
    <submittedName>
        <fullName evidence="2">Uncharacterized protein</fullName>
    </submittedName>
</protein>
<proteinExistence type="predicted"/>
<evidence type="ECO:0000256" key="1">
    <source>
        <dbReference type="SAM" id="SignalP"/>
    </source>
</evidence>
<dbReference type="EMBL" id="JAUIQD010000004">
    <property type="protein sequence ID" value="KAK3353887.1"/>
    <property type="molecule type" value="Genomic_DNA"/>
</dbReference>
<keyword evidence="1" id="KW-0732">Signal</keyword>
<dbReference type="AlphaFoldDB" id="A0AAJ0MEV9"/>
<feature type="chain" id="PRO_5042515590" evidence="1">
    <location>
        <begin position="17"/>
        <end position="96"/>
    </location>
</feature>
<keyword evidence="3" id="KW-1185">Reference proteome</keyword>
<feature type="signal peptide" evidence="1">
    <location>
        <begin position="1"/>
        <end position="16"/>
    </location>
</feature>
<reference evidence="2" key="1">
    <citation type="journal article" date="2023" name="Mol. Phylogenet. Evol.">
        <title>Genome-scale phylogeny and comparative genomics of the fungal order Sordariales.</title>
        <authorList>
            <person name="Hensen N."/>
            <person name="Bonometti L."/>
            <person name="Westerberg I."/>
            <person name="Brannstrom I.O."/>
            <person name="Guillou S."/>
            <person name="Cros-Aarteil S."/>
            <person name="Calhoun S."/>
            <person name="Haridas S."/>
            <person name="Kuo A."/>
            <person name="Mondo S."/>
            <person name="Pangilinan J."/>
            <person name="Riley R."/>
            <person name="LaButti K."/>
            <person name="Andreopoulos B."/>
            <person name="Lipzen A."/>
            <person name="Chen C."/>
            <person name="Yan M."/>
            <person name="Daum C."/>
            <person name="Ng V."/>
            <person name="Clum A."/>
            <person name="Steindorff A."/>
            <person name="Ohm R.A."/>
            <person name="Martin F."/>
            <person name="Silar P."/>
            <person name="Natvig D.O."/>
            <person name="Lalanne C."/>
            <person name="Gautier V."/>
            <person name="Ament-Velasquez S.L."/>
            <person name="Kruys A."/>
            <person name="Hutchinson M.I."/>
            <person name="Powell A.J."/>
            <person name="Barry K."/>
            <person name="Miller A.N."/>
            <person name="Grigoriev I.V."/>
            <person name="Debuchy R."/>
            <person name="Gladieux P."/>
            <person name="Hiltunen Thoren M."/>
            <person name="Johannesson H."/>
        </authorList>
    </citation>
    <scope>NUCLEOTIDE SEQUENCE</scope>
    <source>
        <strain evidence="2">CBS 955.72</strain>
    </source>
</reference>
<name>A0AAJ0MEV9_9PEZI</name>
<gene>
    <name evidence="2" type="ORF">B0T25DRAFT_222341</name>
</gene>
<sequence length="96" mass="10879">MKASASILLFASLASAWRLEVWSNNNEHLNMHGTTNSGCVNFDVGALNINHAKFTKSSFADTFELYQNRNCDTLKYRNGEGDFTFNVKTIRSYKAY</sequence>
<accession>A0AAJ0MEV9</accession>
<reference evidence="2" key="2">
    <citation type="submission" date="2023-06" db="EMBL/GenBank/DDBJ databases">
        <authorList>
            <consortium name="Lawrence Berkeley National Laboratory"/>
            <person name="Haridas S."/>
            <person name="Hensen N."/>
            <person name="Bonometti L."/>
            <person name="Westerberg I."/>
            <person name="Brannstrom I.O."/>
            <person name="Guillou S."/>
            <person name="Cros-Aarteil S."/>
            <person name="Calhoun S."/>
            <person name="Kuo A."/>
            <person name="Mondo S."/>
            <person name="Pangilinan J."/>
            <person name="Riley R."/>
            <person name="Labutti K."/>
            <person name="Andreopoulos B."/>
            <person name="Lipzen A."/>
            <person name="Chen C."/>
            <person name="Yanf M."/>
            <person name="Daum C."/>
            <person name="Ng V."/>
            <person name="Clum A."/>
            <person name="Steindorff A."/>
            <person name="Ohm R."/>
            <person name="Martin F."/>
            <person name="Silar P."/>
            <person name="Natvig D."/>
            <person name="Lalanne C."/>
            <person name="Gautier V."/>
            <person name="Ament-Velasquez S.L."/>
            <person name="Kruys A."/>
            <person name="Hutchinson M.I."/>
            <person name="Powell A.J."/>
            <person name="Barry K."/>
            <person name="Miller A.N."/>
            <person name="Grigoriev I.V."/>
            <person name="Debuchy R."/>
            <person name="Gladieux P."/>
            <person name="Thoren M.H."/>
            <person name="Johannesson H."/>
        </authorList>
    </citation>
    <scope>NUCLEOTIDE SEQUENCE</scope>
    <source>
        <strain evidence="2">CBS 955.72</strain>
    </source>
</reference>
<comment type="caution">
    <text evidence="2">The sequence shown here is derived from an EMBL/GenBank/DDBJ whole genome shotgun (WGS) entry which is preliminary data.</text>
</comment>
<dbReference type="Proteomes" id="UP001275084">
    <property type="component" value="Unassembled WGS sequence"/>
</dbReference>